<keyword evidence="2" id="KW-1185">Reference proteome</keyword>
<evidence type="ECO:0000313" key="1">
    <source>
        <dbReference type="Ensembl" id="ENSMSIP00000024301.1"/>
    </source>
</evidence>
<dbReference type="PROSITE" id="PS51257">
    <property type="entry name" value="PROKAR_LIPOPROTEIN"/>
    <property type="match status" value="1"/>
</dbReference>
<reference evidence="1" key="1">
    <citation type="submission" date="2025-08" db="UniProtKB">
        <authorList>
            <consortium name="Ensembl"/>
        </authorList>
    </citation>
    <scope>IDENTIFICATION</scope>
</reference>
<dbReference type="Proteomes" id="UP000694415">
    <property type="component" value="Unplaced"/>
</dbReference>
<dbReference type="AlphaFoldDB" id="A0A8C6HNU7"/>
<dbReference type="Ensembl" id="ENSMSIT00000030653.1">
    <property type="protein sequence ID" value="ENSMSIP00000024301.1"/>
    <property type="gene ID" value="ENSMSIG00000020551.1"/>
</dbReference>
<dbReference type="GeneTree" id="ENSGT01140000286668"/>
<organism evidence="1 2">
    <name type="scientific">Mus spicilegus</name>
    <name type="common">Mound-building mouse</name>
    <dbReference type="NCBI Taxonomy" id="10103"/>
    <lineage>
        <taxon>Eukaryota</taxon>
        <taxon>Metazoa</taxon>
        <taxon>Chordata</taxon>
        <taxon>Craniata</taxon>
        <taxon>Vertebrata</taxon>
        <taxon>Euteleostomi</taxon>
        <taxon>Mammalia</taxon>
        <taxon>Eutheria</taxon>
        <taxon>Euarchontoglires</taxon>
        <taxon>Glires</taxon>
        <taxon>Rodentia</taxon>
        <taxon>Myomorpha</taxon>
        <taxon>Muroidea</taxon>
        <taxon>Muridae</taxon>
        <taxon>Murinae</taxon>
        <taxon>Mus</taxon>
        <taxon>Mus</taxon>
    </lineage>
</organism>
<reference evidence="1" key="2">
    <citation type="submission" date="2025-09" db="UniProtKB">
        <authorList>
            <consortium name="Ensembl"/>
        </authorList>
    </citation>
    <scope>IDENTIFICATION</scope>
</reference>
<name>A0A8C6HNU7_MUSSI</name>
<evidence type="ECO:0000313" key="2">
    <source>
        <dbReference type="Proteomes" id="UP000694415"/>
    </source>
</evidence>
<accession>A0A8C6HNU7</accession>
<sequence>MWEKMHHLGWLPSSIYSCHPTRRARGPRMMSCLAFHLVWAALLSEFVSPQLSWSKWDVVSMSRHVEGPGLTSQNHWAA</sequence>
<proteinExistence type="predicted"/>
<protein>
    <submittedName>
        <fullName evidence="1">Uncharacterized protein</fullName>
    </submittedName>
</protein>